<evidence type="ECO:0000256" key="9">
    <source>
        <dbReference type="SAM" id="Phobius"/>
    </source>
</evidence>
<evidence type="ECO:0000256" key="6">
    <source>
        <dbReference type="ARBA" id="ARBA00022989"/>
    </source>
</evidence>
<feature type="transmembrane region" description="Helical" evidence="9">
    <location>
        <begin position="202"/>
        <end position="222"/>
    </location>
</feature>
<feature type="transmembrane region" description="Helical" evidence="9">
    <location>
        <begin position="139"/>
        <end position="164"/>
    </location>
</feature>
<sequence length="388" mass="41708">MTIQPHARTAHRSASADTGGIAGRTGMSTAGSGQVTAGVPPLARRRRTLLPLLSGRRQSGPFSDARHLRTYALVMTVLVVLAIGFTVAIMTWNNPMPFGSEGYWTIAGMRRDSLLTIGVVALCHAMATIAFQTAVGNRIITPGIMGFGSLYTAIQTALVYLFGVPAAAMLVGVTPFLLQTVAMLLLATMLYTWLLSGRFSNVHIMLLVGVVIGGTLGSLSNFMQRMLTPSEFDVLTARLFGNISNARADYLPYAIPIALAVTVVLWLWAPKLNVLSLGKTAALNLGLNHKRALIVVLMLVSILIAMATALVGPMMFLGFLSAMLAYQFADTYSHRLLFPMGFLFGYTILAAAYFTLRHVWNAGGAVTIVVELVGGIVFLVFLLRKGRL</sequence>
<comment type="similarity">
    <text evidence="2">Belongs to the binding-protein-dependent transport system permease family. FecCD subfamily.</text>
</comment>
<dbReference type="Proteomes" id="UP000616114">
    <property type="component" value="Unassembled WGS sequence"/>
</dbReference>
<evidence type="ECO:0000256" key="7">
    <source>
        <dbReference type="ARBA" id="ARBA00023136"/>
    </source>
</evidence>
<feature type="transmembrane region" description="Helical" evidence="9">
    <location>
        <begin position="362"/>
        <end position="383"/>
    </location>
</feature>
<reference evidence="10" key="2">
    <citation type="submission" date="2020-09" db="EMBL/GenBank/DDBJ databases">
        <authorList>
            <person name="Sun Q."/>
            <person name="Zhou Y."/>
        </authorList>
    </citation>
    <scope>NUCLEOTIDE SEQUENCE</scope>
    <source>
        <strain evidence="10">CGMCC 1.12785</strain>
    </source>
</reference>
<keyword evidence="6 9" id="KW-1133">Transmembrane helix</keyword>
<evidence type="ECO:0000256" key="2">
    <source>
        <dbReference type="ARBA" id="ARBA00007935"/>
    </source>
</evidence>
<dbReference type="GO" id="GO:0022857">
    <property type="term" value="F:transmembrane transporter activity"/>
    <property type="evidence" value="ECO:0007669"/>
    <property type="project" value="InterPro"/>
</dbReference>
<dbReference type="InterPro" id="IPR000522">
    <property type="entry name" value="ABC_transptr_permease_BtuC"/>
</dbReference>
<keyword evidence="4" id="KW-1003">Cell membrane</keyword>
<dbReference type="AlphaFoldDB" id="A0A8J2U0C2"/>
<feature type="region of interest" description="Disordered" evidence="8">
    <location>
        <begin position="1"/>
        <end position="38"/>
    </location>
</feature>
<dbReference type="GO" id="GO:0005886">
    <property type="term" value="C:plasma membrane"/>
    <property type="evidence" value="ECO:0007669"/>
    <property type="project" value="UniProtKB-SubCell"/>
</dbReference>
<comment type="caution">
    <text evidence="10">The sequence shown here is derived from an EMBL/GenBank/DDBJ whole genome shotgun (WGS) entry which is preliminary data.</text>
</comment>
<dbReference type="EMBL" id="BMFY01000014">
    <property type="protein sequence ID" value="GGA23904.1"/>
    <property type="molecule type" value="Genomic_DNA"/>
</dbReference>
<dbReference type="Gene3D" id="1.10.3470.10">
    <property type="entry name" value="ABC transporter involved in vitamin B12 uptake, BtuC"/>
    <property type="match status" value="1"/>
</dbReference>
<dbReference type="RefSeq" id="WP_229745188.1">
    <property type="nucleotide sequence ID" value="NZ_BMFY01000014.1"/>
</dbReference>
<dbReference type="Pfam" id="PF01032">
    <property type="entry name" value="FecCD"/>
    <property type="match status" value="1"/>
</dbReference>
<reference evidence="10" key="1">
    <citation type="journal article" date="2014" name="Int. J. Syst. Evol. Microbiol.">
        <title>Complete genome sequence of Corynebacterium casei LMG S-19264T (=DSM 44701T), isolated from a smear-ripened cheese.</title>
        <authorList>
            <consortium name="US DOE Joint Genome Institute (JGI-PGF)"/>
            <person name="Walter F."/>
            <person name="Albersmeier A."/>
            <person name="Kalinowski J."/>
            <person name="Ruckert C."/>
        </authorList>
    </citation>
    <scope>NUCLEOTIDE SEQUENCE</scope>
    <source>
        <strain evidence="10">CGMCC 1.12785</strain>
    </source>
</reference>
<accession>A0A8J2U0C2</accession>
<dbReference type="PANTHER" id="PTHR30472">
    <property type="entry name" value="FERRIC ENTEROBACTIN TRANSPORT SYSTEM PERMEASE PROTEIN"/>
    <property type="match status" value="1"/>
</dbReference>
<evidence type="ECO:0000256" key="8">
    <source>
        <dbReference type="SAM" id="MobiDB-lite"/>
    </source>
</evidence>
<feature type="transmembrane region" description="Helical" evidence="9">
    <location>
        <begin position="250"/>
        <end position="269"/>
    </location>
</feature>
<feature type="transmembrane region" description="Helical" evidence="9">
    <location>
        <begin position="71"/>
        <end position="92"/>
    </location>
</feature>
<keyword evidence="3" id="KW-0813">Transport</keyword>
<keyword evidence="5 9" id="KW-0812">Transmembrane</keyword>
<feature type="transmembrane region" description="Helical" evidence="9">
    <location>
        <begin position="176"/>
        <end position="196"/>
    </location>
</feature>
<evidence type="ECO:0000256" key="3">
    <source>
        <dbReference type="ARBA" id="ARBA00022448"/>
    </source>
</evidence>
<feature type="compositionally biased region" description="Polar residues" evidence="8">
    <location>
        <begin position="26"/>
        <end position="35"/>
    </location>
</feature>
<feature type="transmembrane region" description="Helical" evidence="9">
    <location>
        <begin position="292"/>
        <end position="324"/>
    </location>
</feature>
<keyword evidence="7 9" id="KW-0472">Membrane</keyword>
<dbReference type="InterPro" id="IPR037294">
    <property type="entry name" value="ABC_BtuC-like"/>
</dbReference>
<dbReference type="GO" id="GO:0033214">
    <property type="term" value="P:siderophore-iron import into cell"/>
    <property type="evidence" value="ECO:0007669"/>
    <property type="project" value="TreeGrafter"/>
</dbReference>
<evidence type="ECO:0000313" key="11">
    <source>
        <dbReference type="Proteomes" id="UP000616114"/>
    </source>
</evidence>
<evidence type="ECO:0000256" key="4">
    <source>
        <dbReference type="ARBA" id="ARBA00022475"/>
    </source>
</evidence>
<feature type="transmembrane region" description="Helical" evidence="9">
    <location>
        <begin position="113"/>
        <end position="133"/>
    </location>
</feature>
<feature type="transmembrane region" description="Helical" evidence="9">
    <location>
        <begin position="336"/>
        <end position="356"/>
    </location>
</feature>
<organism evidence="10 11">
    <name type="scientific">Sediminivirga luteola</name>
    <dbReference type="NCBI Taxonomy" id="1774748"/>
    <lineage>
        <taxon>Bacteria</taxon>
        <taxon>Bacillati</taxon>
        <taxon>Actinomycetota</taxon>
        <taxon>Actinomycetes</taxon>
        <taxon>Micrococcales</taxon>
        <taxon>Brevibacteriaceae</taxon>
        <taxon>Sediminivirga</taxon>
    </lineage>
</organism>
<protein>
    <submittedName>
        <fullName evidence="10">Enterochelin ABC transporter permease</fullName>
    </submittedName>
</protein>
<keyword evidence="11" id="KW-1185">Reference proteome</keyword>
<gene>
    <name evidence="10" type="ORF">GCM10011333_28670</name>
</gene>
<evidence type="ECO:0000313" key="10">
    <source>
        <dbReference type="EMBL" id="GGA23904.1"/>
    </source>
</evidence>
<dbReference type="SUPFAM" id="SSF81345">
    <property type="entry name" value="ABC transporter involved in vitamin B12 uptake, BtuC"/>
    <property type="match status" value="1"/>
</dbReference>
<evidence type="ECO:0000256" key="1">
    <source>
        <dbReference type="ARBA" id="ARBA00004651"/>
    </source>
</evidence>
<dbReference type="PANTHER" id="PTHR30472:SF19">
    <property type="entry name" value="PETROBACTIN IMPORT SYSTEM PERMEASE PROTEIN YCLO"/>
    <property type="match status" value="1"/>
</dbReference>
<name>A0A8J2U0C2_9MICO</name>
<comment type="subcellular location">
    <subcellularLocation>
        <location evidence="1">Cell membrane</location>
        <topology evidence="1">Multi-pass membrane protein</topology>
    </subcellularLocation>
</comment>
<proteinExistence type="inferred from homology"/>
<evidence type="ECO:0000256" key="5">
    <source>
        <dbReference type="ARBA" id="ARBA00022692"/>
    </source>
</evidence>